<feature type="compositionally biased region" description="Basic and acidic residues" evidence="2">
    <location>
        <begin position="486"/>
        <end position="503"/>
    </location>
</feature>
<dbReference type="Proteomes" id="UP001221757">
    <property type="component" value="Unassembled WGS sequence"/>
</dbReference>
<feature type="compositionally biased region" description="Low complexity" evidence="2">
    <location>
        <begin position="252"/>
        <end position="279"/>
    </location>
</feature>
<feature type="compositionally biased region" description="Polar residues" evidence="2">
    <location>
        <begin position="211"/>
        <end position="225"/>
    </location>
</feature>
<dbReference type="AlphaFoldDB" id="A0AAD7GFF0"/>
<evidence type="ECO:0000256" key="2">
    <source>
        <dbReference type="SAM" id="MobiDB-lite"/>
    </source>
</evidence>
<evidence type="ECO:0000256" key="1">
    <source>
        <dbReference type="SAM" id="Coils"/>
    </source>
</evidence>
<feature type="compositionally biased region" description="Polar residues" evidence="2">
    <location>
        <begin position="156"/>
        <end position="166"/>
    </location>
</feature>
<proteinExistence type="predicted"/>
<feature type="compositionally biased region" description="Polar residues" evidence="2">
    <location>
        <begin position="866"/>
        <end position="875"/>
    </location>
</feature>
<feature type="region of interest" description="Disordered" evidence="2">
    <location>
        <begin position="153"/>
        <end position="378"/>
    </location>
</feature>
<organism evidence="3 4">
    <name type="scientific">Mycena rosella</name>
    <name type="common">Pink bonnet</name>
    <name type="synonym">Agaricus rosellus</name>
    <dbReference type="NCBI Taxonomy" id="1033263"/>
    <lineage>
        <taxon>Eukaryota</taxon>
        <taxon>Fungi</taxon>
        <taxon>Dikarya</taxon>
        <taxon>Basidiomycota</taxon>
        <taxon>Agaricomycotina</taxon>
        <taxon>Agaricomycetes</taxon>
        <taxon>Agaricomycetidae</taxon>
        <taxon>Agaricales</taxon>
        <taxon>Marasmiineae</taxon>
        <taxon>Mycenaceae</taxon>
        <taxon>Mycena</taxon>
    </lineage>
</organism>
<evidence type="ECO:0000313" key="3">
    <source>
        <dbReference type="EMBL" id="KAJ7692117.1"/>
    </source>
</evidence>
<keyword evidence="4" id="KW-1185">Reference proteome</keyword>
<name>A0AAD7GFF0_MYCRO</name>
<feature type="compositionally biased region" description="Pro residues" evidence="2">
    <location>
        <begin position="306"/>
        <end position="316"/>
    </location>
</feature>
<sequence length="1071" mass="112038">MSAHDGRFRIPGGSLDLDFDDDHESGLTAQGEDSLLISIQAILVNPTRSLSRTSSTDTIYSTSYPSGSISRPVLDPPPFGGSDCRVRPGLEYVRKRIPQSRPFGFAYLARIQSGVLPCAPPPVVPIQDGASQSDDRALLPLGRDLLSTDPIDVDAESSSAHGSTEQAGEDKAAPDTSHPPLSTPEPPPTSPLSPRPVSGPSARVEAAAPLATSSNVETPDSNTNAEVLAAQSPVHGPTEQATTTGEDQAPDASLSTPEPSATPLPAALAFPPAALASPPDAEQTQTAGKDLSSDVVQGHSLLSTSEPPPPPPPPDLRPTSGPSARVEAAAPLLLLVGSSSKVEPLERLSTVKSSERPSAPAPSLPAAHLSEPFTSGTNDVATTTNGGPASHTFSGGYCIPALDRADSISQTALVHGSEWKSPENGADEAEGRAGNCPLGTSSTVEMPSAPGPNFLEGHCTASLDRAAAVPGTFRVGGTQGDVVSDGSERKSPEDPASDTETRGGEPANREASIGRALYVNGPQDKADLRAAEDNSGATRNLVAASVQTVPVNRADDSVVSVDPGSASKVDVSSTNQIFIAGNPKTTPSHSVDFTTSFTSQTDPETPESCTSASFSILETPLAPRSDHVDSSSRLDIDLLQFSPFSFSPKLAHDECMSLSAELFKDDAGIGADASLEHLMTGSCEEQSEFDIGCKSEEGAVLEAQHPNRDFQNATGCTSTPFSVTAESHALGGEGTTLPLDENSYPVAPTDDASALVTDFGRDEAGVNPSAGSRSDTYFYSRAGDFLRSRTEIDNGLEECAACGPRNFPRSRLASPSAISPSTMAGLPAPAESGLEAALCTDLPFLRSPGGQAQLAAGTAMSKKTDGSQTSSSPSTCELRPPLLAICIPISPTSFGEELSQLSPLFSPIAGQERASQTTPESSAVERLFSERSFSVSRTLTTPIKLKRGTRRMQNIARHSRGTDTSDAEFVAGESKRVFVDACVQTDQDVEEDGLRRRIKALERELRSLRAAVRRSEERVRETKPRSFWKKVASPDPDRVVPPPEPVGFGFLKDMSWSFSSQGENSGTTSGS</sequence>
<feature type="region of interest" description="Disordered" evidence="2">
    <location>
        <begin position="853"/>
        <end position="876"/>
    </location>
</feature>
<keyword evidence="1" id="KW-0175">Coiled coil</keyword>
<gene>
    <name evidence="3" type="ORF">B0H17DRAFT_1284640</name>
</gene>
<feature type="region of interest" description="Disordered" evidence="2">
    <location>
        <begin position="471"/>
        <end position="515"/>
    </location>
</feature>
<accession>A0AAD7GFF0</accession>
<evidence type="ECO:0000313" key="4">
    <source>
        <dbReference type="Proteomes" id="UP001221757"/>
    </source>
</evidence>
<dbReference type="EMBL" id="JARKIE010000054">
    <property type="protein sequence ID" value="KAJ7692117.1"/>
    <property type="molecule type" value="Genomic_DNA"/>
</dbReference>
<feature type="compositionally biased region" description="Low complexity" evidence="2">
    <location>
        <begin position="52"/>
        <end position="66"/>
    </location>
</feature>
<comment type="caution">
    <text evidence="3">The sequence shown here is derived from an EMBL/GenBank/DDBJ whole genome shotgun (WGS) entry which is preliminary data.</text>
</comment>
<feature type="region of interest" description="Disordered" evidence="2">
    <location>
        <begin position="52"/>
        <end position="79"/>
    </location>
</feature>
<feature type="coiled-coil region" evidence="1">
    <location>
        <begin position="991"/>
        <end position="1018"/>
    </location>
</feature>
<feature type="compositionally biased region" description="Pro residues" evidence="2">
    <location>
        <begin position="181"/>
        <end position="194"/>
    </location>
</feature>
<reference evidence="3" key="1">
    <citation type="submission" date="2023-03" db="EMBL/GenBank/DDBJ databases">
        <title>Massive genome expansion in bonnet fungi (Mycena s.s.) driven by repeated elements and novel gene families across ecological guilds.</title>
        <authorList>
            <consortium name="Lawrence Berkeley National Laboratory"/>
            <person name="Harder C.B."/>
            <person name="Miyauchi S."/>
            <person name="Viragh M."/>
            <person name="Kuo A."/>
            <person name="Thoen E."/>
            <person name="Andreopoulos B."/>
            <person name="Lu D."/>
            <person name="Skrede I."/>
            <person name="Drula E."/>
            <person name="Henrissat B."/>
            <person name="Morin E."/>
            <person name="Kohler A."/>
            <person name="Barry K."/>
            <person name="LaButti K."/>
            <person name="Morin E."/>
            <person name="Salamov A."/>
            <person name="Lipzen A."/>
            <person name="Mereny Z."/>
            <person name="Hegedus B."/>
            <person name="Baldrian P."/>
            <person name="Stursova M."/>
            <person name="Weitz H."/>
            <person name="Taylor A."/>
            <person name="Grigoriev I.V."/>
            <person name="Nagy L.G."/>
            <person name="Martin F."/>
            <person name="Kauserud H."/>
        </authorList>
    </citation>
    <scope>NUCLEOTIDE SEQUENCE</scope>
    <source>
        <strain evidence="3">CBHHK067</strain>
    </source>
</reference>
<feature type="region of interest" description="Disordered" evidence="2">
    <location>
        <begin position="418"/>
        <end position="440"/>
    </location>
</feature>
<protein>
    <submittedName>
        <fullName evidence="3">Uncharacterized protein</fullName>
    </submittedName>
</protein>